<dbReference type="SMART" id="SM00881">
    <property type="entry name" value="CoA_binding"/>
    <property type="match status" value="1"/>
</dbReference>
<dbReference type="InterPro" id="IPR003781">
    <property type="entry name" value="CoA-bd"/>
</dbReference>
<dbReference type="Pfam" id="PF06971">
    <property type="entry name" value="Put_DNA-bind_N"/>
    <property type="match status" value="1"/>
</dbReference>
<dbReference type="Gene3D" id="1.10.10.10">
    <property type="entry name" value="Winged helix-like DNA-binding domain superfamily/Winged helix DNA-binding domain"/>
    <property type="match status" value="1"/>
</dbReference>
<reference evidence="8 9" key="1">
    <citation type="journal article" date="2016" name="Nat. Commun.">
        <title>Thousands of microbial genomes shed light on interconnected biogeochemical processes in an aquifer system.</title>
        <authorList>
            <person name="Anantharaman K."/>
            <person name="Brown C.T."/>
            <person name="Hug L.A."/>
            <person name="Sharon I."/>
            <person name="Castelle C.J."/>
            <person name="Probst A.J."/>
            <person name="Thomas B.C."/>
            <person name="Singh A."/>
            <person name="Wilkins M.J."/>
            <person name="Karaoz U."/>
            <person name="Brodie E.L."/>
            <person name="Williams K.H."/>
            <person name="Hubbard S.S."/>
            <person name="Banfield J.F."/>
        </authorList>
    </citation>
    <scope>NUCLEOTIDE SEQUENCE [LARGE SCALE GENOMIC DNA]</scope>
</reference>
<keyword evidence="4 6" id="KW-0238">DNA-binding</keyword>
<evidence type="ECO:0000256" key="6">
    <source>
        <dbReference type="HAMAP-Rule" id="MF_01131"/>
    </source>
</evidence>
<evidence type="ECO:0000256" key="4">
    <source>
        <dbReference type="ARBA" id="ARBA00023125"/>
    </source>
</evidence>
<dbReference type="InterPro" id="IPR036388">
    <property type="entry name" value="WH-like_DNA-bd_sf"/>
</dbReference>
<dbReference type="NCBIfam" id="NF003996">
    <property type="entry name" value="PRK05472.2-5"/>
    <property type="match status" value="1"/>
</dbReference>
<keyword evidence="1 6" id="KW-0963">Cytoplasm</keyword>
<dbReference type="AlphaFoldDB" id="A0A1F4T4F3"/>
<feature type="domain" description="CoA-binding" evidence="7">
    <location>
        <begin position="76"/>
        <end position="176"/>
    </location>
</feature>
<keyword evidence="5 6" id="KW-0804">Transcription</keyword>
<dbReference type="GO" id="GO:0045892">
    <property type="term" value="P:negative regulation of DNA-templated transcription"/>
    <property type="evidence" value="ECO:0007669"/>
    <property type="project" value="InterPro"/>
</dbReference>
<evidence type="ECO:0000256" key="1">
    <source>
        <dbReference type="ARBA" id="ARBA00022490"/>
    </source>
</evidence>
<evidence type="ECO:0000259" key="7">
    <source>
        <dbReference type="SMART" id="SM00881"/>
    </source>
</evidence>
<proteinExistence type="inferred from homology"/>
<dbReference type="Proteomes" id="UP000178602">
    <property type="component" value="Unassembled WGS sequence"/>
</dbReference>
<dbReference type="NCBIfam" id="NF003994">
    <property type="entry name" value="PRK05472.2-3"/>
    <property type="match status" value="1"/>
</dbReference>
<dbReference type="SUPFAM" id="SSF51735">
    <property type="entry name" value="NAD(P)-binding Rossmann-fold domains"/>
    <property type="match status" value="1"/>
</dbReference>
<feature type="DNA-binding region" description="H-T-H motif" evidence="6">
    <location>
        <begin position="13"/>
        <end position="52"/>
    </location>
</feature>
<accession>A0A1F4T4F3</accession>
<sequence>MVTNKACIVRLSRYKNALSRLKSLGFVKVFSDNLADAADVTPSQVRKDFSIFGVTGNRRGGYVLDELIERLNRILGKNVTQNVVIVGAGRIGSALMKYKGFEKENIKVLAVFDSEPAKQDPKADTPILPIEQLEGFIRKHHIKIGIIAVPDIAATEVMSIMNNAGIKGVLNFASIRLKGGEETVINNVNLVSELENVIYFVNASEKSKKGGK</sequence>
<dbReference type="GO" id="GO:0003677">
    <property type="term" value="F:DNA binding"/>
    <property type="evidence" value="ECO:0007669"/>
    <property type="project" value="UniProtKB-UniRule"/>
</dbReference>
<dbReference type="InterPro" id="IPR009718">
    <property type="entry name" value="Rex_DNA-bd_C_dom"/>
</dbReference>
<evidence type="ECO:0000256" key="3">
    <source>
        <dbReference type="ARBA" id="ARBA00023015"/>
    </source>
</evidence>
<comment type="caution">
    <text evidence="8">The sequence shown here is derived from an EMBL/GenBank/DDBJ whole genome shotgun (WGS) entry which is preliminary data.</text>
</comment>
<dbReference type="PANTHER" id="PTHR35786:SF1">
    <property type="entry name" value="REDOX-SENSING TRANSCRIPTIONAL REPRESSOR REX 1"/>
    <property type="match status" value="1"/>
</dbReference>
<dbReference type="InterPro" id="IPR036291">
    <property type="entry name" value="NAD(P)-bd_dom_sf"/>
</dbReference>
<comment type="subunit">
    <text evidence="6">Homodimer.</text>
</comment>
<comment type="function">
    <text evidence="6">Modulates transcription in response to changes in cellular NADH/NAD(+) redox state.</text>
</comment>
<evidence type="ECO:0000256" key="2">
    <source>
        <dbReference type="ARBA" id="ARBA00022491"/>
    </source>
</evidence>
<keyword evidence="3 6" id="KW-0805">Transcription regulation</keyword>
<evidence type="ECO:0000256" key="5">
    <source>
        <dbReference type="ARBA" id="ARBA00023163"/>
    </source>
</evidence>
<keyword evidence="2 6" id="KW-0678">Repressor</keyword>
<evidence type="ECO:0000313" key="8">
    <source>
        <dbReference type="EMBL" id="OGC27681.1"/>
    </source>
</evidence>
<dbReference type="SUPFAM" id="SSF46785">
    <property type="entry name" value="Winged helix' DNA-binding domain"/>
    <property type="match status" value="1"/>
</dbReference>
<comment type="similarity">
    <text evidence="6">Belongs to the transcriptional regulatory Rex family.</text>
</comment>
<dbReference type="NCBIfam" id="NF003995">
    <property type="entry name" value="PRK05472.2-4"/>
    <property type="match status" value="1"/>
</dbReference>
<dbReference type="InterPro" id="IPR022876">
    <property type="entry name" value="Tscrpt_rep_Rex"/>
</dbReference>
<gene>
    <name evidence="6" type="primary">rex</name>
    <name evidence="8" type="ORF">A3K49_01525</name>
</gene>
<organism evidence="8 9">
    <name type="scientific">candidate division WOR-1 bacterium RIFOXYC12_FULL_54_18</name>
    <dbReference type="NCBI Taxonomy" id="1802584"/>
    <lineage>
        <taxon>Bacteria</taxon>
        <taxon>Bacillati</taxon>
        <taxon>Saganbacteria</taxon>
    </lineage>
</organism>
<dbReference type="PANTHER" id="PTHR35786">
    <property type="entry name" value="REDOX-SENSING TRANSCRIPTIONAL REPRESSOR REX"/>
    <property type="match status" value="1"/>
</dbReference>
<protein>
    <recommendedName>
        <fullName evidence="6">Redox-sensing transcriptional repressor Rex</fullName>
    </recommendedName>
</protein>
<dbReference type="Gene3D" id="3.40.50.720">
    <property type="entry name" value="NAD(P)-binding Rossmann-like Domain"/>
    <property type="match status" value="1"/>
</dbReference>
<name>A0A1F4T4F3_UNCSA</name>
<dbReference type="GO" id="GO:0005737">
    <property type="term" value="C:cytoplasm"/>
    <property type="evidence" value="ECO:0007669"/>
    <property type="project" value="UniProtKB-SubCell"/>
</dbReference>
<dbReference type="InterPro" id="IPR036390">
    <property type="entry name" value="WH_DNA-bd_sf"/>
</dbReference>
<dbReference type="Pfam" id="PF02629">
    <property type="entry name" value="CoA_binding"/>
    <property type="match status" value="1"/>
</dbReference>
<feature type="binding site" evidence="6">
    <location>
        <begin position="87"/>
        <end position="92"/>
    </location>
    <ligand>
        <name>NAD(+)</name>
        <dbReference type="ChEBI" id="CHEBI:57540"/>
    </ligand>
</feature>
<keyword evidence="6" id="KW-0520">NAD</keyword>
<dbReference type="GO" id="GO:0051775">
    <property type="term" value="P:response to redox state"/>
    <property type="evidence" value="ECO:0007669"/>
    <property type="project" value="InterPro"/>
</dbReference>
<evidence type="ECO:0000313" key="9">
    <source>
        <dbReference type="Proteomes" id="UP000178602"/>
    </source>
</evidence>
<dbReference type="HAMAP" id="MF_01131">
    <property type="entry name" value="Rex"/>
    <property type="match status" value="1"/>
</dbReference>
<comment type="subcellular location">
    <subcellularLocation>
        <location evidence="6">Cytoplasm</location>
    </subcellularLocation>
</comment>
<dbReference type="GO" id="GO:0003700">
    <property type="term" value="F:DNA-binding transcription factor activity"/>
    <property type="evidence" value="ECO:0007669"/>
    <property type="project" value="UniProtKB-UniRule"/>
</dbReference>
<dbReference type="EMBL" id="MEUG01000001">
    <property type="protein sequence ID" value="OGC27681.1"/>
    <property type="molecule type" value="Genomic_DNA"/>
</dbReference>